<dbReference type="SUPFAM" id="SSF57903">
    <property type="entry name" value="FYVE/PHD zinc finger"/>
    <property type="match status" value="1"/>
</dbReference>
<evidence type="ECO:0000313" key="7">
    <source>
        <dbReference type="EMBL" id="CAE0675125.1"/>
    </source>
</evidence>
<dbReference type="PROSITE" id="PS50030">
    <property type="entry name" value="UBA"/>
    <property type="match status" value="1"/>
</dbReference>
<dbReference type="Gene3D" id="1.10.8.10">
    <property type="entry name" value="DNA helicase RuvA subunit, C-terminal domain"/>
    <property type="match status" value="1"/>
</dbReference>
<dbReference type="InterPro" id="IPR027417">
    <property type="entry name" value="P-loop_NTPase"/>
</dbReference>
<feature type="compositionally biased region" description="Basic and acidic residues" evidence="4">
    <location>
        <begin position="366"/>
        <end position="382"/>
    </location>
</feature>
<organism evidence="7">
    <name type="scientific">Lotharella globosa</name>
    <dbReference type="NCBI Taxonomy" id="91324"/>
    <lineage>
        <taxon>Eukaryota</taxon>
        <taxon>Sar</taxon>
        <taxon>Rhizaria</taxon>
        <taxon>Cercozoa</taxon>
        <taxon>Chlorarachniophyceae</taxon>
        <taxon>Lotharella</taxon>
    </lineage>
</organism>
<proteinExistence type="predicted"/>
<keyword evidence="1" id="KW-0378">Hydrolase</keyword>
<evidence type="ECO:0000259" key="5">
    <source>
        <dbReference type="PROSITE" id="PS50030"/>
    </source>
</evidence>
<dbReference type="PANTHER" id="PTHR45623">
    <property type="entry name" value="CHROMODOMAIN-HELICASE-DNA-BINDING PROTEIN 3-RELATED-RELATED"/>
    <property type="match status" value="1"/>
</dbReference>
<dbReference type="AlphaFoldDB" id="A0A7S3Z8N2"/>
<feature type="compositionally biased region" description="Basic and acidic residues" evidence="4">
    <location>
        <begin position="982"/>
        <end position="993"/>
    </location>
</feature>
<reference evidence="7" key="1">
    <citation type="submission" date="2021-01" db="EMBL/GenBank/DDBJ databases">
        <authorList>
            <person name="Corre E."/>
            <person name="Pelletier E."/>
            <person name="Niang G."/>
            <person name="Scheremetjew M."/>
            <person name="Finn R."/>
            <person name="Kale V."/>
            <person name="Holt S."/>
            <person name="Cochrane G."/>
            <person name="Meng A."/>
            <person name="Brown T."/>
            <person name="Cohen L."/>
        </authorList>
    </citation>
    <scope>NUCLEOTIDE SEQUENCE</scope>
    <source>
        <strain evidence="7">CCCM811</strain>
    </source>
</reference>
<evidence type="ECO:0000256" key="2">
    <source>
        <dbReference type="ARBA" id="ARBA00023242"/>
    </source>
</evidence>
<feature type="region of interest" description="Disordered" evidence="4">
    <location>
        <begin position="901"/>
        <end position="944"/>
    </location>
</feature>
<dbReference type="Pfam" id="PF00271">
    <property type="entry name" value="Helicase_C"/>
    <property type="match status" value="1"/>
</dbReference>
<keyword evidence="2" id="KW-0539">Nucleus</keyword>
<evidence type="ECO:0008006" key="8">
    <source>
        <dbReference type="Google" id="ProtNLM"/>
    </source>
</evidence>
<feature type="region of interest" description="Disordered" evidence="4">
    <location>
        <begin position="286"/>
        <end position="401"/>
    </location>
</feature>
<dbReference type="GO" id="GO:0016887">
    <property type="term" value="F:ATP hydrolysis activity"/>
    <property type="evidence" value="ECO:0007669"/>
    <property type="project" value="TreeGrafter"/>
</dbReference>
<dbReference type="GO" id="GO:0003677">
    <property type="term" value="F:DNA binding"/>
    <property type="evidence" value="ECO:0007669"/>
    <property type="project" value="TreeGrafter"/>
</dbReference>
<feature type="compositionally biased region" description="Polar residues" evidence="4">
    <location>
        <begin position="901"/>
        <end position="912"/>
    </location>
</feature>
<dbReference type="PROSITE" id="PS51194">
    <property type="entry name" value="HELICASE_CTER"/>
    <property type="match status" value="1"/>
</dbReference>
<sequence length="1000" mass="113305">MFDGVGPEKFDPMDLMLITASNKFKLLDRLLVKLHANGHRVLIFSQFLKMLNLLERFLIMRKWRYLRLDGSTNRVLRTVNIRMFNAPDSEYFCFILQTRSGGLGINLQTADTVILFDSDWNPQQDLQAMARVHRIGQKNVVHVYRFITAGSIEERILSRQRQKLYLDKMITRDSTSTAESLTKIRGPSKDEMLSTLKFGANAVFTPAKEITDQDLDRIIDRKRDLDNEDDSLDDEGADKTGGQLKRIDTNASNFDAFEQLLNLREFEGQLYTAEGIVELAKRWQAKAEGDKKTEGGDKKTEGGEKGAAPMEDKNTEVDKEGAKIKDEKIEAESGKTVVSDKENKPESEDGNENQTTTQNDKAASVQKEHLKSEQSDEVKEGENEGPECAQGNFGRRSSRKRKRRVVYVNGVPMLNDTLFLDPDQKQTNRIAATEPRRRKMLPGRDYPNSTICGNCWSGGDLLCCDFCPAAYHTKAECLGYEIDPEVIEGRWSCTLHECCVCSKKAAAVGGALFKCVACPLAYCDEHLHTDAKIVFRNEVFETLGMPKDRQAIWVECSKTCSNWLEENKNVVDDVIKDHEREKREFLEKKQKEEEEKLRKKRDHDLSMIDLEELEGTYEPDSASASSEDWEESDDSEKQRREKRRKEEQRQRAIQRAREYNDQLLREKAEAIASRVASKYTVDLTKPFGWQPDSSQVMRTCSKCAKSLSGKVCVCGAAQEGADKKDFYLAACRRWLDHWLNFFNQVQKGVNDYMAVSKDPVLSSNAAFITYLSHLGMFTAQLKKILEDVHRTCSGIVTDPSMPLNTAEVAITAAQRNAQDLSQSISSVNQSLNVIYKRAQQQKQAQQIAERKRQQILFARQLQEQRRQQILMMQRLKQQMDQQVLRQKLTLRPQVVVNKTGSSPVVQQSAPNASNALSSHVSSSSSKPSIPGNTQSPQSSSSDKKGSYIVQMVQLSSMGFTDKEANLRALRRTNGDVIGAYKVLKDPDQRKSLENEPLPPG</sequence>
<feature type="compositionally biased region" description="Basic and acidic residues" evidence="4">
    <location>
        <begin position="286"/>
        <end position="347"/>
    </location>
</feature>
<feature type="domain" description="UBA" evidence="5">
    <location>
        <begin position="940"/>
        <end position="986"/>
    </location>
</feature>
<dbReference type="CDD" id="cd18793">
    <property type="entry name" value="SF2_C_SNF"/>
    <property type="match status" value="1"/>
</dbReference>
<dbReference type="Gene3D" id="3.30.40.10">
    <property type="entry name" value="Zinc/RING finger domain, C3HC4 (zinc finger)"/>
    <property type="match status" value="1"/>
</dbReference>
<evidence type="ECO:0000256" key="3">
    <source>
        <dbReference type="SAM" id="Coils"/>
    </source>
</evidence>
<dbReference type="GO" id="GO:0005634">
    <property type="term" value="C:nucleus"/>
    <property type="evidence" value="ECO:0007669"/>
    <property type="project" value="TreeGrafter"/>
</dbReference>
<accession>A0A7S3Z8N2</accession>
<gene>
    <name evidence="7" type="ORF">LGLO00237_LOCUS26901</name>
</gene>
<name>A0A7S3Z8N2_9EUKA</name>
<dbReference type="InterPro" id="IPR013083">
    <property type="entry name" value="Znf_RING/FYVE/PHD"/>
</dbReference>
<dbReference type="SMART" id="SM00490">
    <property type="entry name" value="HELICc"/>
    <property type="match status" value="1"/>
</dbReference>
<feature type="compositionally biased region" description="Basic and acidic residues" evidence="4">
    <location>
        <begin position="635"/>
        <end position="652"/>
    </location>
</feature>
<protein>
    <recommendedName>
        <fullName evidence="8">Helicase C-terminal domain-containing protein</fullName>
    </recommendedName>
</protein>
<dbReference type="EMBL" id="HBIV01037787">
    <property type="protein sequence ID" value="CAE0675125.1"/>
    <property type="molecule type" value="Transcribed_RNA"/>
</dbReference>
<dbReference type="SUPFAM" id="SSF52540">
    <property type="entry name" value="P-loop containing nucleoside triphosphate hydrolases"/>
    <property type="match status" value="1"/>
</dbReference>
<dbReference type="SUPFAM" id="SSF46934">
    <property type="entry name" value="UBA-like"/>
    <property type="match status" value="1"/>
</dbReference>
<dbReference type="InterPro" id="IPR015940">
    <property type="entry name" value="UBA"/>
</dbReference>
<evidence type="ECO:0000259" key="6">
    <source>
        <dbReference type="PROSITE" id="PS51194"/>
    </source>
</evidence>
<evidence type="ECO:0000256" key="4">
    <source>
        <dbReference type="SAM" id="MobiDB-lite"/>
    </source>
</evidence>
<dbReference type="GO" id="GO:0042393">
    <property type="term" value="F:histone binding"/>
    <property type="evidence" value="ECO:0007669"/>
    <property type="project" value="TreeGrafter"/>
</dbReference>
<evidence type="ECO:0000256" key="1">
    <source>
        <dbReference type="ARBA" id="ARBA00022801"/>
    </source>
</evidence>
<keyword evidence="3" id="KW-0175">Coiled coil</keyword>
<dbReference type="InterPro" id="IPR011011">
    <property type="entry name" value="Znf_FYVE_PHD"/>
</dbReference>
<dbReference type="Gene3D" id="3.40.50.300">
    <property type="entry name" value="P-loop containing nucleotide triphosphate hydrolases"/>
    <property type="match status" value="1"/>
</dbReference>
<dbReference type="InterPro" id="IPR049730">
    <property type="entry name" value="SNF2/RAD54-like_C"/>
</dbReference>
<feature type="region of interest" description="Disordered" evidence="4">
    <location>
        <begin position="980"/>
        <end position="1000"/>
    </location>
</feature>
<feature type="region of interest" description="Disordered" evidence="4">
    <location>
        <begin position="608"/>
        <end position="652"/>
    </location>
</feature>
<dbReference type="InterPro" id="IPR001650">
    <property type="entry name" value="Helicase_C-like"/>
</dbReference>
<feature type="compositionally biased region" description="Low complexity" evidence="4">
    <location>
        <begin position="913"/>
        <end position="940"/>
    </location>
</feature>
<dbReference type="InterPro" id="IPR009060">
    <property type="entry name" value="UBA-like_sf"/>
</dbReference>
<feature type="compositionally biased region" description="Polar residues" evidence="4">
    <location>
        <begin position="352"/>
        <end position="361"/>
    </location>
</feature>
<dbReference type="GO" id="GO:0003682">
    <property type="term" value="F:chromatin binding"/>
    <property type="evidence" value="ECO:0007669"/>
    <property type="project" value="TreeGrafter"/>
</dbReference>
<feature type="domain" description="Helicase C-terminal" evidence="6">
    <location>
        <begin position="26"/>
        <end position="185"/>
    </location>
</feature>
<dbReference type="GO" id="GO:0000785">
    <property type="term" value="C:chromatin"/>
    <property type="evidence" value="ECO:0007669"/>
    <property type="project" value="TreeGrafter"/>
</dbReference>
<dbReference type="GO" id="GO:0140658">
    <property type="term" value="F:ATP-dependent chromatin remodeler activity"/>
    <property type="evidence" value="ECO:0007669"/>
    <property type="project" value="TreeGrafter"/>
</dbReference>
<feature type="coiled-coil region" evidence="3">
    <location>
        <begin position="575"/>
        <end position="603"/>
    </location>
</feature>